<name>A0A370U362_9HELO</name>
<evidence type="ECO:0000313" key="2">
    <source>
        <dbReference type="Proteomes" id="UP000254866"/>
    </source>
</evidence>
<keyword evidence="2" id="KW-1185">Reference proteome</keyword>
<organism evidence="1 2">
    <name type="scientific">Venustampulla echinocandica</name>
    <dbReference type="NCBI Taxonomy" id="2656787"/>
    <lineage>
        <taxon>Eukaryota</taxon>
        <taxon>Fungi</taxon>
        <taxon>Dikarya</taxon>
        <taxon>Ascomycota</taxon>
        <taxon>Pezizomycotina</taxon>
        <taxon>Leotiomycetes</taxon>
        <taxon>Helotiales</taxon>
        <taxon>Pleuroascaceae</taxon>
        <taxon>Venustampulla</taxon>
    </lineage>
</organism>
<gene>
    <name evidence="1" type="ORF">BP5553_02186</name>
</gene>
<accession>A0A370U362</accession>
<reference evidence="1 2" key="1">
    <citation type="journal article" date="2018" name="IMA Fungus">
        <title>IMA Genome-F 9: Draft genome sequence of Annulohypoxylon stygium, Aspergillus mulundensis, Berkeleyomyces basicola (syn. Thielaviopsis basicola), Ceratocystis smalleyi, two Cercospora beticola strains, Coleophoma cylindrospora, Fusarium fracticaudum, Phialophora cf. hyalina, and Morchella septimelata.</title>
        <authorList>
            <person name="Wingfield B.D."/>
            <person name="Bills G.F."/>
            <person name="Dong Y."/>
            <person name="Huang W."/>
            <person name="Nel W.J."/>
            <person name="Swalarsk-Parry B.S."/>
            <person name="Vaghefi N."/>
            <person name="Wilken P.M."/>
            <person name="An Z."/>
            <person name="de Beer Z.W."/>
            <person name="De Vos L."/>
            <person name="Chen L."/>
            <person name="Duong T.A."/>
            <person name="Gao Y."/>
            <person name="Hammerbacher A."/>
            <person name="Kikkert J.R."/>
            <person name="Li Y."/>
            <person name="Li H."/>
            <person name="Li K."/>
            <person name="Li Q."/>
            <person name="Liu X."/>
            <person name="Ma X."/>
            <person name="Naidoo K."/>
            <person name="Pethybridge S.J."/>
            <person name="Sun J."/>
            <person name="Steenkamp E.T."/>
            <person name="van der Nest M.A."/>
            <person name="van Wyk S."/>
            <person name="Wingfield M.J."/>
            <person name="Xiong C."/>
            <person name="Yue Q."/>
            <person name="Zhang X."/>
        </authorList>
    </citation>
    <scope>NUCLEOTIDE SEQUENCE [LARGE SCALE GENOMIC DNA]</scope>
    <source>
        <strain evidence="1 2">BP 5553</strain>
    </source>
</reference>
<dbReference type="AlphaFoldDB" id="A0A370U362"/>
<evidence type="ECO:0000313" key="1">
    <source>
        <dbReference type="EMBL" id="RDL42207.1"/>
    </source>
</evidence>
<dbReference type="Proteomes" id="UP000254866">
    <property type="component" value="Unassembled WGS sequence"/>
</dbReference>
<comment type="caution">
    <text evidence="1">The sequence shown here is derived from an EMBL/GenBank/DDBJ whole genome shotgun (WGS) entry which is preliminary data.</text>
</comment>
<dbReference type="GeneID" id="43595035"/>
<protein>
    <submittedName>
        <fullName evidence="1">Uncharacterized protein</fullName>
    </submittedName>
</protein>
<sequence length="94" mass="11010">MDFRALLKLNVTHYSEHHEYYMVCCKCRCRECVERYPLGTKRTMVCCECSTLKVLDNGTKQPVCRCGHGKCEWCDQDVEREGVKAKDKAEKKKK</sequence>
<dbReference type="EMBL" id="NPIC01000001">
    <property type="protein sequence ID" value="RDL42207.1"/>
    <property type="molecule type" value="Genomic_DNA"/>
</dbReference>
<proteinExistence type="predicted"/>
<dbReference type="RefSeq" id="XP_031874863.1">
    <property type="nucleotide sequence ID" value="XM_032010809.1"/>
</dbReference>